<sequence>MTPSQERAYRYCPLCGSVLTAKLIKAGEPERLVCGECEHVVYLDPKVAVGTIIRMEDDRIILVRRAIEPGFGKWVFPGGYVDRGEEMTAAAAREALEETNLHVRLVGLINIYSYTGRTPVIIVYAAIVVSGVLRHCEESLEIGRFSQNEIPWHNLAFRSTQEALRDYFDGHLYRHGFDEK</sequence>
<dbReference type="Gene3D" id="2.20.70.10">
    <property type="match status" value="1"/>
</dbReference>
<dbReference type="PANTHER" id="PTHR43222:SF2">
    <property type="entry name" value="NUDIX HYDROLASE 23, CHLOROPLASTIC"/>
    <property type="match status" value="1"/>
</dbReference>
<gene>
    <name evidence="3" type="ORF">METZ01_LOCUS125172</name>
</gene>
<dbReference type="PANTHER" id="PTHR43222">
    <property type="entry name" value="NUDIX HYDROLASE 23"/>
    <property type="match status" value="1"/>
</dbReference>
<dbReference type="PROSITE" id="PS51462">
    <property type="entry name" value="NUDIX"/>
    <property type="match status" value="1"/>
</dbReference>
<organism evidence="3">
    <name type="scientific">marine metagenome</name>
    <dbReference type="NCBI Taxonomy" id="408172"/>
    <lineage>
        <taxon>unclassified sequences</taxon>
        <taxon>metagenomes</taxon>
        <taxon>ecological metagenomes</taxon>
    </lineage>
</organism>
<protein>
    <recommendedName>
        <fullName evidence="2">Nudix hydrolase domain-containing protein</fullName>
    </recommendedName>
</protein>
<dbReference type="SUPFAM" id="SSF55811">
    <property type="entry name" value="Nudix"/>
    <property type="match status" value="1"/>
</dbReference>
<evidence type="ECO:0000256" key="1">
    <source>
        <dbReference type="ARBA" id="ARBA00022801"/>
    </source>
</evidence>
<evidence type="ECO:0000313" key="3">
    <source>
        <dbReference type="EMBL" id="SVA72318.1"/>
    </source>
</evidence>
<name>A0A381Y5L9_9ZZZZ</name>
<dbReference type="EMBL" id="UINC01017443">
    <property type="protein sequence ID" value="SVA72318.1"/>
    <property type="molecule type" value="Genomic_DNA"/>
</dbReference>
<accession>A0A381Y5L9</accession>
<dbReference type="Pfam" id="PF00293">
    <property type="entry name" value="NUDIX"/>
    <property type="match status" value="1"/>
</dbReference>
<proteinExistence type="predicted"/>
<keyword evidence="1" id="KW-0378">Hydrolase</keyword>
<dbReference type="Pfam" id="PF14803">
    <property type="entry name" value="Zn_ribbon_Nudix"/>
    <property type="match status" value="1"/>
</dbReference>
<dbReference type="InterPro" id="IPR029401">
    <property type="entry name" value="Nudix_N"/>
</dbReference>
<dbReference type="PROSITE" id="PS00893">
    <property type="entry name" value="NUDIX_BOX"/>
    <property type="match status" value="1"/>
</dbReference>
<feature type="domain" description="Nudix hydrolase" evidence="2">
    <location>
        <begin position="44"/>
        <end position="168"/>
    </location>
</feature>
<dbReference type="AlphaFoldDB" id="A0A381Y5L9"/>
<dbReference type="InterPro" id="IPR000086">
    <property type="entry name" value="NUDIX_hydrolase_dom"/>
</dbReference>
<dbReference type="InterPro" id="IPR015797">
    <property type="entry name" value="NUDIX_hydrolase-like_dom_sf"/>
</dbReference>
<reference evidence="3" key="1">
    <citation type="submission" date="2018-05" db="EMBL/GenBank/DDBJ databases">
        <authorList>
            <person name="Lanie J.A."/>
            <person name="Ng W.-L."/>
            <person name="Kazmierczak K.M."/>
            <person name="Andrzejewski T.M."/>
            <person name="Davidsen T.M."/>
            <person name="Wayne K.J."/>
            <person name="Tettelin H."/>
            <person name="Glass J.I."/>
            <person name="Rusch D."/>
            <person name="Podicherti R."/>
            <person name="Tsui H.-C.T."/>
            <person name="Winkler M.E."/>
        </authorList>
    </citation>
    <scope>NUCLEOTIDE SEQUENCE</scope>
</reference>
<evidence type="ECO:0000259" key="2">
    <source>
        <dbReference type="PROSITE" id="PS51462"/>
    </source>
</evidence>
<dbReference type="InterPro" id="IPR020084">
    <property type="entry name" value="NUDIX_hydrolase_CS"/>
</dbReference>
<dbReference type="Gene3D" id="3.90.79.10">
    <property type="entry name" value="Nucleoside Triphosphate Pyrophosphohydrolase"/>
    <property type="match status" value="1"/>
</dbReference>
<dbReference type="GO" id="GO:0016787">
    <property type="term" value="F:hydrolase activity"/>
    <property type="evidence" value="ECO:0007669"/>
    <property type="project" value="UniProtKB-KW"/>
</dbReference>